<feature type="domain" description="3-dehydroquinate synthase N-terminal" evidence="19">
    <location>
        <begin position="70"/>
        <end position="182"/>
    </location>
</feature>
<keyword evidence="9 18" id="KW-0963">Cytoplasm</keyword>
<comment type="function">
    <text evidence="3 18">Catalyzes the conversion of 3-deoxy-D-arabino-heptulosonate 7-phosphate (DAHP) to dehydroquinate (DHQ).</text>
</comment>
<dbReference type="SUPFAM" id="SSF56796">
    <property type="entry name" value="Dehydroquinate synthase-like"/>
    <property type="match status" value="1"/>
</dbReference>
<dbReference type="InterPro" id="IPR030960">
    <property type="entry name" value="DHQS/DOIS_N"/>
</dbReference>
<evidence type="ECO:0000256" key="4">
    <source>
        <dbReference type="ARBA" id="ARBA00004496"/>
    </source>
</evidence>
<evidence type="ECO:0000256" key="6">
    <source>
        <dbReference type="ARBA" id="ARBA00005412"/>
    </source>
</evidence>
<protein>
    <recommendedName>
        <fullName evidence="8 18">3-dehydroquinate synthase</fullName>
        <shortName evidence="18">DHQS</shortName>
        <ecNumber evidence="7 18">4.2.3.4</ecNumber>
    </recommendedName>
</protein>
<evidence type="ECO:0000256" key="2">
    <source>
        <dbReference type="ARBA" id="ARBA00001911"/>
    </source>
</evidence>
<dbReference type="GO" id="GO:0005737">
    <property type="term" value="C:cytoplasm"/>
    <property type="evidence" value="ECO:0007669"/>
    <property type="project" value="UniProtKB-SubCell"/>
</dbReference>
<dbReference type="PANTHER" id="PTHR43622">
    <property type="entry name" value="3-DEHYDROQUINATE SYNTHASE"/>
    <property type="match status" value="1"/>
</dbReference>
<keyword evidence="22" id="KW-1185">Reference proteome</keyword>
<evidence type="ECO:0000313" key="22">
    <source>
        <dbReference type="Proteomes" id="UP000306416"/>
    </source>
</evidence>
<feature type="binding site" evidence="18">
    <location>
        <position position="145"/>
    </location>
    <ligand>
        <name>NAD(+)</name>
        <dbReference type="ChEBI" id="CHEBI:57540"/>
    </ligand>
</feature>
<keyword evidence="10 18" id="KW-0028">Amino-acid biosynthesis</keyword>
<feature type="binding site" evidence="18">
    <location>
        <position position="267"/>
    </location>
    <ligand>
        <name>Zn(2+)</name>
        <dbReference type="ChEBI" id="CHEBI:29105"/>
    </ligand>
</feature>
<evidence type="ECO:0000256" key="8">
    <source>
        <dbReference type="ARBA" id="ARBA00017684"/>
    </source>
</evidence>
<feature type="binding site" evidence="18">
    <location>
        <position position="154"/>
    </location>
    <ligand>
        <name>NAD(+)</name>
        <dbReference type="ChEBI" id="CHEBI:57540"/>
    </ligand>
</feature>
<dbReference type="InterPro" id="IPR030963">
    <property type="entry name" value="DHQ_synth_fam"/>
</dbReference>
<feature type="binding site" evidence="18">
    <location>
        <begin position="108"/>
        <end position="112"/>
    </location>
    <ligand>
        <name>NAD(+)</name>
        <dbReference type="ChEBI" id="CHEBI:57540"/>
    </ligand>
</feature>
<evidence type="ECO:0000256" key="7">
    <source>
        <dbReference type="ARBA" id="ARBA00013031"/>
    </source>
</evidence>
<dbReference type="PANTHER" id="PTHR43622:SF7">
    <property type="entry name" value="3-DEHYDROQUINATE SYNTHASE, CHLOROPLASTIC"/>
    <property type="match status" value="1"/>
</dbReference>
<dbReference type="EMBL" id="SRSC01000004">
    <property type="protein sequence ID" value="TGU70645.1"/>
    <property type="molecule type" value="Genomic_DNA"/>
</dbReference>
<accession>A0A4S1CBB9</accession>
<feature type="binding site" evidence="18">
    <location>
        <begin position="74"/>
        <end position="79"/>
    </location>
    <ligand>
        <name>NAD(+)</name>
        <dbReference type="ChEBI" id="CHEBI:57540"/>
    </ligand>
</feature>
<feature type="binding site" evidence="18">
    <location>
        <begin position="132"/>
        <end position="133"/>
    </location>
    <ligand>
        <name>NAD(+)</name>
        <dbReference type="ChEBI" id="CHEBI:57540"/>
    </ligand>
</feature>
<comment type="caution">
    <text evidence="21">The sequence shown here is derived from an EMBL/GenBank/DDBJ whole genome shotgun (WGS) entry which is preliminary data.</text>
</comment>
<evidence type="ECO:0000256" key="13">
    <source>
        <dbReference type="ARBA" id="ARBA00022833"/>
    </source>
</evidence>
<dbReference type="Proteomes" id="UP000306416">
    <property type="component" value="Unassembled WGS sequence"/>
</dbReference>
<evidence type="ECO:0000259" key="19">
    <source>
        <dbReference type="Pfam" id="PF01761"/>
    </source>
</evidence>
<evidence type="ECO:0000256" key="1">
    <source>
        <dbReference type="ARBA" id="ARBA00001393"/>
    </source>
</evidence>
<comment type="cofactor">
    <cofactor evidence="2 18">
        <name>NAD(+)</name>
        <dbReference type="ChEBI" id="CHEBI:57540"/>
    </cofactor>
</comment>
<proteinExistence type="inferred from homology"/>
<evidence type="ECO:0000256" key="16">
    <source>
        <dbReference type="ARBA" id="ARBA00023239"/>
    </source>
</evidence>
<comment type="subcellular location">
    <subcellularLocation>
        <location evidence="4 18">Cytoplasm</location>
    </subcellularLocation>
</comment>
<dbReference type="GO" id="GO:0008652">
    <property type="term" value="P:amino acid biosynthetic process"/>
    <property type="evidence" value="ECO:0007669"/>
    <property type="project" value="UniProtKB-KW"/>
</dbReference>
<reference evidence="21 22" key="1">
    <citation type="submission" date="2019-04" db="EMBL/GenBank/DDBJ databases">
        <title>Geobacter oryzae sp. nov., ferric-reducing bacteria isolated from paddy soil.</title>
        <authorList>
            <person name="Xu Z."/>
            <person name="Masuda Y."/>
            <person name="Itoh H."/>
            <person name="Senoo K."/>
        </authorList>
    </citation>
    <scope>NUCLEOTIDE SEQUENCE [LARGE SCALE GENOMIC DNA]</scope>
    <source>
        <strain evidence="21 22">Red111</strain>
    </source>
</reference>
<keyword evidence="13 18" id="KW-0862">Zinc</keyword>
<dbReference type="PIRSF" id="PIRSF001455">
    <property type="entry name" value="DHQ_synth"/>
    <property type="match status" value="1"/>
</dbReference>
<evidence type="ECO:0000256" key="3">
    <source>
        <dbReference type="ARBA" id="ARBA00003485"/>
    </source>
</evidence>
<evidence type="ECO:0000256" key="18">
    <source>
        <dbReference type="HAMAP-Rule" id="MF_00110"/>
    </source>
</evidence>
<dbReference type="NCBIfam" id="TIGR01357">
    <property type="entry name" value="aroB"/>
    <property type="match status" value="1"/>
</dbReference>
<keyword evidence="11 18" id="KW-0479">Metal-binding</keyword>
<keyword evidence="17 18" id="KW-0170">Cobalt</keyword>
<dbReference type="GO" id="GO:0046872">
    <property type="term" value="F:metal ion binding"/>
    <property type="evidence" value="ECO:0007669"/>
    <property type="project" value="UniProtKB-KW"/>
</dbReference>
<evidence type="ECO:0000256" key="12">
    <source>
        <dbReference type="ARBA" id="ARBA00022741"/>
    </source>
</evidence>
<feature type="binding site" evidence="18">
    <location>
        <begin position="172"/>
        <end position="175"/>
    </location>
    <ligand>
        <name>NAD(+)</name>
        <dbReference type="ChEBI" id="CHEBI:57540"/>
    </ligand>
</feature>
<comment type="catalytic activity">
    <reaction evidence="1 18">
        <text>7-phospho-2-dehydro-3-deoxy-D-arabino-heptonate = 3-dehydroquinate + phosphate</text>
        <dbReference type="Rhea" id="RHEA:21968"/>
        <dbReference type="ChEBI" id="CHEBI:32364"/>
        <dbReference type="ChEBI" id="CHEBI:43474"/>
        <dbReference type="ChEBI" id="CHEBI:58394"/>
        <dbReference type="EC" id="4.2.3.4"/>
    </reaction>
</comment>
<evidence type="ECO:0000313" key="21">
    <source>
        <dbReference type="EMBL" id="TGU70645.1"/>
    </source>
</evidence>
<feature type="domain" description="3-dehydroquinate synthase C-terminal" evidence="20">
    <location>
        <begin position="184"/>
        <end position="327"/>
    </location>
</feature>
<evidence type="ECO:0000256" key="11">
    <source>
        <dbReference type="ARBA" id="ARBA00022723"/>
    </source>
</evidence>
<evidence type="ECO:0000256" key="9">
    <source>
        <dbReference type="ARBA" id="ARBA00022490"/>
    </source>
</evidence>
<sequence length="362" mass="38582">MNVQHIEVALGERSYDIELGVGILGGVGALCRALGLSGTAAVVSNTTVAPLYFETVRASLEEAGYRAIEVILPDGEAYKNSTTLNLIYDGLVDASLDRGSFILALGGGVIGDMAGFAAASFLRGIPFIQLPTTLLSQVDSSVGGKTGINHPRGKNLIGAFYQPKAVLIDVNTLDTLPEREYRSGLGEIVKYGAVLDGDFFTFLEQNVEKLLARDKEALIHAVARSCAIKAKVVALDEREGGIRAVLNYGHTLGHAVETLTEYTGYLHGEAVAIGMVQAAKISHHYGYCSDSDRGRIDALVGALGLPAELPAFPAERYAEALSHDKKVRDKGLLFICNRGIGAYKMERVTDLKALLEICGIGE</sequence>
<dbReference type="Gene3D" id="1.20.1090.10">
    <property type="entry name" value="Dehydroquinate synthase-like - alpha domain"/>
    <property type="match status" value="1"/>
</dbReference>
<evidence type="ECO:0000256" key="14">
    <source>
        <dbReference type="ARBA" id="ARBA00023027"/>
    </source>
</evidence>
<dbReference type="Gene3D" id="3.40.50.1970">
    <property type="match status" value="1"/>
</dbReference>
<dbReference type="EC" id="4.2.3.4" evidence="7 18"/>
<evidence type="ECO:0000256" key="17">
    <source>
        <dbReference type="ARBA" id="ARBA00023285"/>
    </source>
</evidence>
<gene>
    <name evidence="18" type="primary">aroB</name>
    <name evidence="21" type="ORF">E4633_16715</name>
</gene>
<feature type="binding site" evidence="18">
    <location>
        <position position="250"/>
    </location>
    <ligand>
        <name>Zn(2+)</name>
        <dbReference type="ChEBI" id="CHEBI:29105"/>
    </ligand>
</feature>
<comment type="cofactor">
    <cofactor evidence="18">
        <name>Co(2+)</name>
        <dbReference type="ChEBI" id="CHEBI:48828"/>
    </cofactor>
    <cofactor evidence="18">
        <name>Zn(2+)</name>
        <dbReference type="ChEBI" id="CHEBI:29105"/>
    </cofactor>
    <text evidence="18">Binds 1 divalent metal cation per subunit. Can use either Co(2+) or Zn(2+).</text>
</comment>
<dbReference type="InterPro" id="IPR050071">
    <property type="entry name" value="Dehydroquinate_synthase"/>
</dbReference>
<dbReference type="InterPro" id="IPR056179">
    <property type="entry name" value="DHQS_C"/>
</dbReference>
<evidence type="ECO:0000256" key="15">
    <source>
        <dbReference type="ARBA" id="ARBA00023141"/>
    </source>
</evidence>
<dbReference type="Pfam" id="PF01761">
    <property type="entry name" value="DHQ_synthase"/>
    <property type="match status" value="1"/>
</dbReference>
<dbReference type="Pfam" id="PF24621">
    <property type="entry name" value="DHQS_C"/>
    <property type="match status" value="1"/>
</dbReference>
<evidence type="ECO:0000259" key="20">
    <source>
        <dbReference type="Pfam" id="PF24621"/>
    </source>
</evidence>
<dbReference type="FunFam" id="3.40.50.1970:FF:000001">
    <property type="entry name" value="3-dehydroquinate synthase"/>
    <property type="match status" value="1"/>
</dbReference>
<dbReference type="GO" id="GO:0000166">
    <property type="term" value="F:nucleotide binding"/>
    <property type="evidence" value="ECO:0007669"/>
    <property type="project" value="UniProtKB-KW"/>
</dbReference>
<comment type="similarity">
    <text evidence="6 18">Belongs to the sugar phosphate cyclases superfamily. Dehydroquinate synthase family.</text>
</comment>
<evidence type="ECO:0000256" key="5">
    <source>
        <dbReference type="ARBA" id="ARBA00004661"/>
    </source>
</evidence>
<dbReference type="GO" id="GO:0009423">
    <property type="term" value="P:chorismate biosynthetic process"/>
    <property type="evidence" value="ECO:0007669"/>
    <property type="project" value="UniProtKB-UniRule"/>
</dbReference>
<evidence type="ECO:0000256" key="10">
    <source>
        <dbReference type="ARBA" id="ARBA00022605"/>
    </source>
</evidence>
<dbReference type="AlphaFoldDB" id="A0A4S1CBB9"/>
<dbReference type="HAMAP" id="MF_00110">
    <property type="entry name" value="DHQ_synthase"/>
    <property type="match status" value="1"/>
</dbReference>
<feature type="binding site" evidence="18">
    <location>
        <position position="187"/>
    </location>
    <ligand>
        <name>Zn(2+)</name>
        <dbReference type="ChEBI" id="CHEBI:29105"/>
    </ligand>
</feature>
<keyword evidence="15 18" id="KW-0057">Aromatic amino acid biosynthesis</keyword>
<comment type="pathway">
    <text evidence="5 18">Metabolic intermediate biosynthesis; chorismate biosynthesis; chorismate from D-erythrose 4-phosphate and phosphoenolpyruvate: step 2/7.</text>
</comment>
<dbReference type="RefSeq" id="WP_135871860.1">
    <property type="nucleotide sequence ID" value="NZ_SRSC01000004.1"/>
</dbReference>
<dbReference type="GO" id="GO:0003856">
    <property type="term" value="F:3-dehydroquinate synthase activity"/>
    <property type="evidence" value="ECO:0007669"/>
    <property type="project" value="UniProtKB-UniRule"/>
</dbReference>
<dbReference type="UniPathway" id="UPA00053">
    <property type="reaction ID" value="UER00085"/>
</dbReference>
<name>A0A4S1CBB9_9BACT</name>
<dbReference type="InterPro" id="IPR016037">
    <property type="entry name" value="DHQ_synth_AroB"/>
</dbReference>
<dbReference type="CDD" id="cd08195">
    <property type="entry name" value="DHQS"/>
    <property type="match status" value="1"/>
</dbReference>
<organism evidence="21 22">
    <name type="scientific">Geomonas terrae</name>
    <dbReference type="NCBI Taxonomy" id="2562681"/>
    <lineage>
        <taxon>Bacteria</taxon>
        <taxon>Pseudomonadati</taxon>
        <taxon>Thermodesulfobacteriota</taxon>
        <taxon>Desulfuromonadia</taxon>
        <taxon>Geobacterales</taxon>
        <taxon>Geobacteraceae</taxon>
        <taxon>Geomonas</taxon>
    </lineage>
</organism>
<dbReference type="GO" id="GO:0009073">
    <property type="term" value="P:aromatic amino acid family biosynthetic process"/>
    <property type="evidence" value="ECO:0007669"/>
    <property type="project" value="UniProtKB-KW"/>
</dbReference>
<keyword evidence="14 18" id="KW-0520">NAD</keyword>
<keyword evidence="12 18" id="KW-0547">Nucleotide-binding</keyword>
<keyword evidence="16 18" id="KW-0456">Lyase</keyword>